<proteinExistence type="inferred from homology"/>
<dbReference type="PROSITE" id="PS00178">
    <property type="entry name" value="AA_TRNA_LIGASE_I"/>
    <property type="match status" value="1"/>
</dbReference>
<name>A0A7X9E767_UNCKA</name>
<dbReference type="InterPro" id="IPR013155">
    <property type="entry name" value="M/V/L/I-tRNA-synth_anticd-bd"/>
</dbReference>
<dbReference type="GO" id="GO:0005524">
    <property type="term" value="F:ATP binding"/>
    <property type="evidence" value="ECO:0007669"/>
    <property type="project" value="UniProtKB-KW"/>
</dbReference>
<accession>A0A7X9E767</accession>
<dbReference type="GO" id="GO:0004822">
    <property type="term" value="F:isoleucine-tRNA ligase activity"/>
    <property type="evidence" value="ECO:0007669"/>
    <property type="project" value="UniProtKB-UniRule"/>
</dbReference>
<dbReference type="Gene3D" id="3.40.50.620">
    <property type="entry name" value="HUPs"/>
    <property type="match status" value="2"/>
</dbReference>
<evidence type="ECO:0000259" key="14">
    <source>
        <dbReference type="Pfam" id="PF08264"/>
    </source>
</evidence>
<dbReference type="PANTHER" id="PTHR42780:SF1">
    <property type="entry name" value="ISOLEUCINE--TRNA LIGASE, CYTOPLASMIC"/>
    <property type="match status" value="1"/>
</dbReference>
<feature type="domain" description="Methionyl/Valyl/Leucyl/Isoleucyl-tRNA synthetase anticodon-binding" evidence="14">
    <location>
        <begin position="681"/>
        <end position="826"/>
    </location>
</feature>
<feature type="domain" description="Aminoacyl-tRNA synthetase class Ia" evidence="13">
    <location>
        <begin position="18"/>
        <end position="632"/>
    </location>
</feature>
<dbReference type="InterPro" id="IPR009008">
    <property type="entry name" value="Val/Leu/Ile-tRNA-synth_edit"/>
</dbReference>
<keyword evidence="4 12" id="KW-0436">Ligase</keyword>
<evidence type="ECO:0000256" key="7">
    <source>
        <dbReference type="ARBA" id="ARBA00022917"/>
    </source>
</evidence>
<dbReference type="InterPro" id="IPR033709">
    <property type="entry name" value="Anticodon_Ile_ABEc"/>
</dbReference>
<organism evidence="15 16">
    <name type="scientific">candidate division WWE3 bacterium</name>
    <dbReference type="NCBI Taxonomy" id="2053526"/>
    <lineage>
        <taxon>Bacteria</taxon>
        <taxon>Katanobacteria</taxon>
    </lineage>
</organism>
<dbReference type="InterPro" id="IPR002300">
    <property type="entry name" value="aa-tRNA-synth_Ia"/>
</dbReference>
<dbReference type="Pfam" id="PF00133">
    <property type="entry name" value="tRNA-synt_1"/>
    <property type="match status" value="1"/>
</dbReference>
<evidence type="ECO:0000256" key="9">
    <source>
        <dbReference type="ARBA" id="ARBA00025217"/>
    </source>
</evidence>
<dbReference type="InterPro" id="IPR014729">
    <property type="entry name" value="Rossmann-like_a/b/a_fold"/>
</dbReference>
<comment type="similarity">
    <text evidence="1">Belongs to the class-I aminoacyl-tRNA synthetase family. IleS type 2 subfamily.</text>
</comment>
<dbReference type="InterPro" id="IPR009080">
    <property type="entry name" value="tRNAsynth_Ia_anticodon-bd"/>
</dbReference>
<dbReference type="Proteomes" id="UP000590542">
    <property type="component" value="Unassembled WGS sequence"/>
</dbReference>
<comment type="catalytic activity">
    <reaction evidence="10">
        <text>tRNA(Ile) + L-isoleucine + ATP = L-isoleucyl-tRNA(Ile) + AMP + diphosphate</text>
        <dbReference type="Rhea" id="RHEA:11060"/>
        <dbReference type="Rhea" id="RHEA-COMP:9666"/>
        <dbReference type="Rhea" id="RHEA-COMP:9695"/>
        <dbReference type="ChEBI" id="CHEBI:30616"/>
        <dbReference type="ChEBI" id="CHEBI:33019"/>
        <dbReference type="ChEBI" id="CHEBI:58045"/>
        <dbReference type="ChEBI" id="CHEBI:78442"/>
        <dbReference type="ChEBI" id="CHEBI:78528"/>
        <dbReference type="ChEBI" id="CHEBI:456215"/>
        <dbReference type="EC" id="6.1.1.5"/>
    </reaction>
</comment>
<dbReference type="GO" id="GO:0002161">
    <property type="term" value="F:aminoacyl-tRNA deacylase activity"/>
    <property type="evidence" value="ECO:0007669"/>
    <property type="project" value="InterPro"/>
</dbReference>
<dbReference type="GO" id="GO:0000049">
    <property type="term" value="F:tRNA binding"/>
    <property type="evidence" value="ECO:0007669"/>
    <property type="project" value="InterPro"/>
</dbReference>
<dbReference type="GO" id="GO:0005737">
    <property type="term" value="C:cytoplasm"/>
    <property type="evidence" value="ECO:0007669"/>
    <property type="project" value="UniProtKB-UniRule"/>
</dbReference>
<evidence type="ECO:0000256" key="12">
    <source>
        <dbReference type="RuleBase" id="RU363035"/>
    </source>
</evidence>
<evidence type="ECO:0000259" key="13">
    <source>
        <dbReference type="Pfam" id="PF00133"/>
    </source>
</evidence>
<keyword evidence="8 12" id="KW-0030">Aminoacyl-tRNA synthetase</keyword>
<dbReference type="AlphaFoldDB" id="A0A7X9E767"/>
<dbReference type="Pfam" id="PF08264">
    <property type="entry name" value="Anticodon_1"/>
    <property type="match status" value="1"/>
</dbReference>
<dbReference type="PRINTS" id="PR00984">
    <property type="entry name" value="TRNASYNTHILE"/>
</dbReference>
<dbReference type="EC" id="6.1.1.5" evidence="2 11"/>
<sequence>MAFVVPDKRSVPELEEDTLKFWKENKIFEKSVEKNPTSDLYVFYDGPPFISGFPHYGHILGSVAKDIVPRYWTMKGKRVERLWGWDAQGLTVENRVQETLGIKNRRDIEFYGLDKFTKACYDYTSKISAEWEWYVDRIGRWVDFKNAYRTTDQTYMESVIWAFKQLYDKGYIYEGTRTSLYCPKCGTPVSDFEIAMDNSYRDLEDPSVMVKFPIVTKGKFKGINILAWTTTPWTLPSNRALVIDEKEQYAIIECNSEKYVVAKLRLGFVFKDKKYSVVEELDGKGLIGLEYEPPYRIFASKEGEFKVYSYEGMVTMEEGTGIVHSAPGFGEVDTEMGKHYGLTLMMTLNDEGEFLPGTESKNPYEGMFYLKSNDLILEDLEKRNILFRNEKAIHRVPYHDRCNTLLVQKAQSSWFINIQGVKDKLVEANKSINWVPEYIKHGIFEKTMEQAPDWCISRNRFWATPMPVWESLDGDRIVVSSIKEIEELSGQKVIDLHRPYIDSIVLKKDGKEYKRRLEVLDSWMEAGSMPFAQIHYPFENEEKFEKNFPGDYIVEYKGQIRAWFQRMHIMSTLLFGSRCFNNCIVTGVMAGSDGRKMSKTYKNYTDPKDVITNYGGDALRLYLMDSPLMSGENTNFNEAELKIKLRNVLNPLWNSVKYFLIYANFYNWDYKKSIKSRDILDKWIVARLHQVIKDFDLGLQAYNITPAVRSIEDFVDDLSRWYIRRSRDRITEGDNEALSTLYYVLVTFAKASAPAVPFVCENIYRSLVTSVDNSALESVHLCDYPAYDEEVIANSKAILDNMNKARKITSSALSIRVSNSIPVRQVLDNLEVSSSLLIPNEYFYLVLDEVNVKSMNFMDSLDENEGWVKDDSGLVSLNTKLTPELMKEGLLREFIRKVQDLRKELGLSVSDEIVVTYKKDKDMDEVVSSFSDEIKKKIGALSIKPGEELKIEKI</sequence>
<evidence type="ECO:0000256" key="4">
    <source>
        <dbReference type="ARBA" id="ARBA00022598"/>
    </source>
</evidence>
<dbReference type="EMBL" id="JAAZNV010000006">
    <property type="protein sequence ID" value="NMB91541.1"/>
    <property type="molecule type" value="Genomic_DNA"/>
</dbReference>
<comment type="function">
    <text evidence="9">Catalyzes the attachment of isoleucine to tRNA(Ile). As IleRS can inadvertently accommodate and process structurally similar amino acids such as valine, to avoid such errors it has two additional distinct tRNA(Ile)-dependent editing activities. One activity is designated as 'pretransfer' editing and involves the hydrolysis of activated Val-AMP. The other activity is designated 'posttransfer' editing and involves deacylation of mischarged Val-tRNA(Ile).</text>
</comment>
<evidence type="ECO:0000256" key="5">
    <source>
        <dbReference type="ARBA" id="ARBA00022741"/>
    </source>
</evidence>
<dbReference type="GO" id="GO:0006428">
    <property type="term" value="P:isoleucyl-tRNA aminoacylation"/>
    <property type="evidence" value="ECO:0007669"/>
    <property type="project" value="UniProtKB-UniRule"/>
</dbReference>
<gene>
    <name evidence="15" type="ORF">GYA37_01675</name>
</gene>
<dbReference type="SUPFAM" id="SSF52374">
    <property type="entry name" value="Nucleotidylyl transferase"/>
    <property type="match status" value="1"/>
</dbReference>
<dbReference type="InterPro" id="IPR023586">
    <property type="entry name" value="Ile-tRNA-ligase_type2"/>
</dbReference>
<evidence type="ECO:0000256" key="11">
    <source>
        <dbReference type="NCBIfam" id="TIGR00392"/>
    </source>
</evidence>
<dbReference type="InterPro" id="IPR002301">
    <property type="entry name" value="Ile-tRNA-ligase"/>
</dbReference>
<evidence type="ECO:0000313" key="15">
    <source>
        <dbReference type="EMBL" id="NMB91541.1"/>
    </source>
</evidence>
<dbReference type="CDD" id="cd00818">
    <property type="entry name" value="IleRS_core"/>
    <property type="match status" value="1"/>
</dbReference>
<evidence type="ECO:0000256" key="3">
    <source>
        <dbReference type="ARBA" id="ARBA00022490"/>
    </source>
</evidence>
<dbReference type="CDD" id="cd07961">
    <property type="entry name" value="Anticodon_Ia_Ile_ABEc"/>
    <property type="match status" value="1"/>
</dbReference>
<evidence type="ECO:0000256" key="10">
    <source>
        <dbReference type="ARBA" id="ARBA00048359"/>
    </source>
</evidence>
<keyword evidence="7 12" id="KW-0648">Protein biosynthesis</keyword>
<evidence type="ECO:0000256" key="8">
    <source>
        <dbReference type="ARBA" id="ARBA00023146"/>
    </source>
</evidence>
<keyword evidence="6 12" id="KW-0067">ATP-binding</keyword>
<dbReference type="PANTHER" id="PTHR42780">
    <property type="entry name" value="SOLEUCYL-TRNA SYNTHETASE"/>
    <property type="match status" value="1"/>
</dbReference>
<evidence type="ECO:0000256" key="2">
    <source>
        <dbReference type="ARBA" id="ARBA00013165"/>
    </source>
</evidence>
<dbReference type="NCBIfam" id="TIGR00392">
    <property type="entry name" value="ileS"/>
    <property type="match status" value="1"/>
</dbReference>
<protein>
    <recommendedName>
        <fullName evidence="2 11">Isoleucine--tRNA ligase</fullName>
        <ecNumber evidence="2 11">6.1.1.5</ecNumber>
    </recommendedName>
</protein>
<evidence type="ECO:0000256" key="1">
    <source>
        <dbReference type="ARBA" id="ARBA00007078"/>
    </source>
</evidence>
<dbReference type="Pfam" id="PF19302">
    <property type="entry name" value="DUF5915"/>
    <property type="match status" value="1"/>
</dbReference>
<dbReference type="InterPro" id="IPR001412">
    <property type="entry name" value="aa-tRNA-synth_I_CS"/>
</dbReference>
<evidence type="ECO:0000256" key="6">
    <source>
        <dbReference type="ARBA" id="ARBA00022840"/>
    </source>
</evidence>
<dbReference type="SUPFAM" id="SSF47323">
    <property type="entry name" value="Anticodon-binding domain of a subclass of class I aminoacyl-tRNA synthetases"/>
    <property type="match status" value="1"/>
</dbReference>
<reference evidence="15 16" key="1">
    <citation type="journal article" date="2020" name="Biotechnol. Biofuels">
        <title>New insights from the biogas microbiome by comprehensive genome-resolved metagenomics of nearly 1600 species originating from multiple anaerobic digesters.</title>
        <authorList>
            <person name="Campanaro S."/>
            <person name="Treu L."/>
            <person name="Rodriguez-R L.M."/>
            <person name="Kovalovszki A."/>
            <person name="Ziels R.M."/>
            <person name="Maus I."/>
            <person name="Zhu X."/>
            <person name="Kougias P.G."/>
            <person name="Basile A."/>
            <person name="Luo G."/>
            <person name="Schluter A."/>
            <person name="Konstantinidis K.T."/>
            <person name="Angelidaki I."/>
        </authorList>
    </citation>
    <scope>NUCLEOTIDE SEQUENCE [LARGE SCALE GENOMIC DNA]</scope>
    <source>
        <strain evidence="15">AS27yjCOA_202</strain>
    </source>
</reference>
<keyword evidence="3" id="KW-0963">Cytoplasm</keyword>
<dbReference type="Gene3D" id="1.10.730.10">
    <property type="entry name" value="Isoleucyl-tRNA Synthetase, Domain 1"/>
    <property type="match status" value="1"/>
</dbReference>
<comment type="caution">
    <text evidence="15">The sequence shown here is derived from an EMBL/GenBank/DDBJ whole genome shotgun (WGS) entry which is preliminary data.</text>
</comment>
<evidence type="ECO:0000313" key="16">
    <source>
        <dbReference type="Proteomes" id="UP000590542"/>
    </source>
</evidence>
<keyword evidence="5 12" id="KW-0547">Nucleotide-binding</keyword>
<dbReference type="SUPFAM" id="SSF50677">
    <property type="entry name" value="ValRS/IleRS/LeuRS editing domain"/>
    <property type="match status" value="1"/>
</dbReference>